<dbReference type="FunFam" id="3.40.50.20:FF:000010">
    <property type="entry name" value="Propionyl-CoA carboxylase subunit alpha"/>
    <property type="match status" value="1"/>
</dbReference>
<dbReference type="Pfam" id="PF00289">
    <property type="entry name" value="Biotin_carb_N"/>
    <property type="match status" value="1"/>
</dbReference>
<gene>
    <name evidence="19" type="ORF">AV656_02390</name>
</gene>
<accession>A0A161SPE7</accession>
<evidence type="ECO:0000256" key="16">
    <source>
        <dbReference type="RuleBase" id="RU365063"/>
    </source>
</evidence>
<comment type="catalytic activity">
    <reaction evidence="14 16">
        <text>N(6)-biotinyl-L-lysyl-[protein] + hydrogencarbonate + ATP = N(6)-carboxybiotinyl-L-lysyl-[protein] + ADP + phosphate + H(+)</text>
        <dbReference type="Rhea" id="RHEA:13501"/>
        <dbReference type="Rhea" id="RHEA-COMP:10505"/>
        <dbReference type="Rhea" id="RHEA-COMP:10506"/>
        <dbReference type="ChEBI" id="CHEBI:15378"/>
        <dbReference type="ChEBI" id="CHEBI:17544"/>
        <dbReference type="ChEBI" id="CHEBI:30616"/>
        <dbReference type="ChEBI" id="CHEBI:43474"/>
        <dbReference type="ChEBI" id="CHEBI:83144"/>
        <dbReference type="ChEBI" id="CHEBI:83145"/>
        <dbReference type="ChEBI" id="CHEBI:456216"/>
        <dbReference type="EC" id="6.3.4.14"/>
    </reaction>
</comment>
<organism evidence="19 20">
    <name type="scientific">Bhargavaea cecembensis</name>
    <dbReference type="NCBI Taxonomy" id="394098"/>
    <lineage>
        <taxon>Bacteria</taxon>
        <taxon>Bacillati</taxon>
        <taxon>Bacillota</taxon>
        <taxon>Bacilli</taxon>
        <taxon>Bacillales</taxon>
        <taxon>Caryophanaceae</taxon>
        <taxon>Bhargavaea</taxon>
    </lineage>
</organism>
<keyword evidence="12 16" id="KW-0275">Fatty acid biosynthesis</keyword>
<comment type="function">
    <text evidence="1 16">This protein is a component of the acetyl coenzyme A carboxylase complex; first, biotin carboxylase catalyzes the carboxylation of the carrier protein and then the transcarboxylase transfers the carboxyl group to form malonyl-CoA.</text>
</comment>
<proteinExistence type="predicted"/>
<evidence type="ECO:0000256" key="14">
    <source>
        <dbReference type="ARBA" id="ARBA00048600"/>
    </source>
</evidence>
<dbReference type="Proteomes" id="UP000076490">
    <property type="component" value="Unassembled WGS sequence"/>
</dbReference>
<evidence type="ECO:0000256" key="10">
    <source>
        <dbReference type="ARBA" id="ARBA00022840"/>
    </source>
</evidence>
<dbReference type="SMART" id="SM00878">
    <property type="entry name" value="Biotin_carb_C"/>
    <property type="match status" value="1"/>
</dbReference>
<evidence type="ECO:0000256" key="2">
    <source>
        <dbReference type="ARBA" id="ARBA00004956"/>
    </source>
</evidence>
<dbReference type="Gene3D" id="3.30.470.20">
    <property type="entry name" value="ATP-grasp fold, B domain"/>
    <property type="match status" value="1"/>
</dbReference>
<dbReference type="SUPFAM" id="SSF51246">
    <property type="entry name" value="Rudiment single hybrid motif"/>
    <property type="match status" value="1"/>
</dbReference>
<evidence type="ECO:0000256" key="15">
    <source>
        <dbReference type="PROSITE-ProRule" id="PRU00409"/>
    </source>
</evidence>
<dbReference type="SUPFAM" id="SSF56059">
    <property type="entry name" value="Glutathione synthetase ATP-binding domain-like"/>
    <property type="match status" value="1"/>
</dbReference>
<dbReference type="Pfam" id="PF02785">
    <property type="entry name" value="Biotin_carb_C"/>
    <property type="match status" value="1"/>
</dbReference>
<keyword evidence="7" id="KW-0479">Metal-binding</keyword>
<dbReference type="PROSITE" id="PS50975">
    <property type="entry name" value="ATP_GRASP"/>
    <property type="match status" value="1"/>
</dbReference>
<dbReference type="GO" id="GO:0005524">
    <property type="term" value="F:ATP binding"/>
    <property type="evidence" value="ECO:0007669"/>
    <property type="project" value="UniProtKB-UniRule"/>
</dbReference>
<evidence type="ECO:0000256" key="13">
    <source>
        <dbReference type="ARBA" id="ARBA00023267"/>
    </source>
</evidence>
<evidence type="ECO:0000313" key="19">
    <source>
        <dbReference type="EMBL" id="KZE40143.1"/>
    </source>
</evidence>
<keyword evidence="10 15" id="KW-0067">ATP-binding</keyword>
<evidence type="ECO:0000259" key="17">
    <source>
        <dbReference type="PROSITE" id="PS50975"/>
    </source>
</evidence>
<comment type="caution">
    <text evidence="19">The sequence shown here is derived from an EMBL/GenBank/DDBJ whole genome shotgun (WGS) entry which is preliminary data.</text>
</comment>
<comment type="pathway">
    <text evidence="2 16">Lipid metabolism; malonyl-CoA biosynthesis; malonyl-CoA from acetyl-CoA: step 1/1.</text>
</comment>
<dbReference type="EC" id="6.3.4.14" evidence="4 16"/>
<evidence type="ECO:0000256" key="11">
    <source>
        <dbReference type="ARBA" id="ARBA00022842"/>
    </source>
</evidence>
<evidence type="ECO:0000256" key="12">
    <source>
        <dbReference type="ARBA" id="ARBA00023160"/>
    </source>
</evidence>
<dbReference type="NCBIfam" id="TIGR00514">
    <property type="entry name" value="accC"/>
    <property type="match status" value="1"/>
</dbReference>
<dbReference type="PROSITE" id="PS00867">
    <property type="entry name" value="CPSASE_2"/>
    <property type="match status" value="1"/>
</dbReference>
<evidence type="ECO:0000256" key="3">
    <source>
        <dbReference type="ARBA" id="ARBA00011750"/>
    </source>
</evidence>
<dbReference type="NCBIfam" id="NF006367">
    <property type="entry name" value="PRK08591.1"/>
    <property type="match status" value="1"/>
</dbReference>
<dbReference type="SUPFAM" id="SSF52440">
    <property type="entry name" value="PreATP-grasp domain"/>
    <property type="match status" value="1"/>
</dbReference>
<evidence type="ECO:0000256" key="9">
    <source>
        <dbReference type="ARBA" id="ARBA00022832"/>
    </source>
</evidence>
<dbReference type="PROSITE" id="PS00866">
    <property type="entry name" value="CPSASE_1"/>
    <property type="match status" value="1"/>
</dbReference>
<dbReference type="InterPro" id="IPR005481">
    <property type="entry name" value="BC-like_N"/>
</dbReference>
<dbReference type="GO" id="GO:0006633">
    <property type="term" value="P:fatty acid biosynthetic process"/>
    <property type="evidence" value="ECO:0007669"/>
    <property type="project" value="UniProtKB-KW"/>
</dbReference>
<keyword evidence="11" id="KW-0460">Magnesium</keyword>
<protein>
    <recommendedName>
        <fullName evidence="4 16">Biotin carboxylase</fullName>
        <ecNumber evidence="4 16">6.3.4.14</ecNumber>
    </recommendedName>
    <alternativeName>
        <fullName evidence="16">Acetyl-coenzyme A carboxylase biotin carboxylase subunit A</fullName>
    </alternativeName>
</protein>
<keyword evidence="8 15" id="KW-0547">Nucleotide-binding</keyword>
<dbReference type="FunFam" id="3.30.470.20:FF:000028">
    <property type="entry name" value="Methylcrotonoyl-CoA carboxylase subunit alpha, mitochondrial"/>
    <property type="match status" value="1"/>
</dbReference>
<dbReference type="GO" id="GO:2001295">
    <property type="term" value="P:malonyl-CoA biosynthetic process"/>
    <property type="evidence" value="ECO:0007669"/>
    <property type="project" value="UniProtKB-UniPathway"/>
</dbReference>
<dbReference type="PANTHER" id="PTHR48095">
    <property type="entry name" value="PYRUVATE CARBOXYLASE SUBUNIT A"/>
    <property type="match status" value="1"/>
</dbReference>
<evidence type="ECO:0000259" key="18">
    <source>
        <dbReference type="PROSITE" id="PS50979"/>
    </source>
</evidence>
<dbReference type="InterPro" id="IPR011761">
    <property type="entry name" value="ATP-grasp"/>
</dbReference>
<dbReference type="PROSITE" id="PS50979">
    <property type="entry name" value="BC"/>
    <property type="match status" value="1"/>
</dbReference>
<dbReference type="FunFam" id="3.30.1490.20:FF:000018">
    <property type="entry name" value="Biotin carboxylase"/>
    <property type="match status" value="1"/>
</dbReference>
<keyword evidence="9 16" id="KW-0276">Fatty acid metabolism</keyword>
<dbReference type="Pfam" id="PF02786">
    <property type="entry name" value="CPSase_L_D2"/>
    <property type="match status" value="1"/>
</dbReference>
<dbReference type="InterPro" id="IPR011054">
    <property type="entry name" value="Rudment_hybrid_motif"/>
</dbReference>
<feature type="domain" description="ATP-grasp" evidence="17">
    <location>
        <begin position="119"/>
        <end position="317"/>
    </location>
</feature>
<keyword evidence="6 16" id="KW-0436">Ligase</keyword>
<dbReference type="InterPro" id="IPR004549">
    <property type="entry name" value="Acetyl_CoA_COase_biotin_COase"/>
</dbReference>
<dbReference type="InterPro" id="IPR005479">
    <property type="entry name" value="CPAse_ATP-bd"/>
</dbReference>
<evidence type="ECO:0000256" key="6">
    <source>
        <dbReference type="ARBA" id="ARBA00022598"/>
    </source>
</evidence>
<dbReference type="InterPro" id="IPR051602">
    <property type="entry name" value="ACC_Biotin_Carboxylase"/>
</dbReference>
<keyword evidence="5 16" id="KW-0444">Lipid biosynthesis</keyword>
<keyword evidence="16" id="KW-0443">Lipid metabolism</keyword>
<dbReference type="EMBL" id="LQNT01000001">
    <property type="protein sequence ID" value="KZE40143.1"/>
    <property type="molecule type" value="Genomic_DNA"/>
</dbReference>
<name>A0A161SPE7_9BACL</name>
<comment type="subunit">
    <text evidence="3 16">Acetyl-CoA carboxylase is a heterohexamer of biotin carboxyl carrier protein, biotin carboxylase and the two subunits of carboxyl transferase in a 2:2 complex.</text>
</comment>
<evidence type="ECO:0000256" key="1">
    <source>
        <dbReference type="ARBA" id="ARBA00003761"/>
    </source>
</evidence>
<dbReference type="GO" id="GO:0004075">
    <property type="term" value="F:biotin carboxylase activity"/>
    <property type="evidence" value="ECO:0007669"/>
    <property type="project" value="UniProtKB-EC"/>
</dbReference>
<evidence type="ECO:0000256" key="8">
    <source>
        <dbReference type="ARBA" id="ARBA00022741"/>
    </source>
</evidence>
<dbReference type="GO" id="GO:0046872">
    <property type="term" value="F:metal ion binding"/>
    <property type="evidence" value="ECO:0007669"/>
    <property type="project" value="UniProtKB-KW"/>
</dbReference>
<keyword evidence="13 16" id="KW-0092">Biotin</keyword>
<evidence type="ECO:0000256" key="5">
    <source>
        <dbReference type="ARBA" id="ARBA00022516"/>
    </source>
</evidence>
<feature type="domain" description="Biotin carboxylation" evidence="18">
    <location>
        <begin position="1"/>
        <end position="446"/>
    </location>
</feature>
<dbReference type="PANTHER" id="PTHR48095:SF2">
    <property type="entry name" value="BIOTIN CARBOXYLASE, CHLOROPLASTIC"/>
    <property type="match status" value="1"/>
</dbReference>
<dbReference type="UniPathway" id="UPA00655">
    <property type="reaction ID" value="UER00711"/>
</dbReference>
<dbReference type="InterPro" id="IPR011764">
    <property type="entry name" value="Biotin_carboxylation_dom"/>
</dbReference>
<evidence type="ECO:0000256" key="7">
    <source>
        <dbReference type="ARBA" id="ARBA00022723"/>
    </source>
</evidence>
<dbReference type="InterPro" id="IPR016185">
    <property type="entry name" value="PreATP-grasp_dom_sf"/>
</dbReference>
<dbReference type="InterPro" id="IPR005482">
    <property type="entry name" value="Biotin_COase_C"/>
</dbReference>
<evidence type="ECO:0000313" key="20">
    <source>
        <dbReference type="Proteomes" id="UP000076490"/>
    </source>
</evidence>
<evidence type="ECO:0000256" key="4">
    <source>
        <dbReference type="ARBA" id="ARBA00013263"/>
    </source>
</evidence>
<reference evidence="19 20" key="1">
    <citation type="submission" date="2016-01" db="EMBL/GenBank/DDBJ databases">
        <title>Whole genome sequencing of Bhargavaea cecembensis T14.</title>
        <authorList>
            <person name="Hong K.W."/>
        </authorList>
    </citation>
    <scope>NUCLEOTIDE SEQUENCE [LARGE SCALE GENOMIC DNA]</scope>
    <source>
        <strain evidence="19 20">T14</strain>
    </source>
</reference>
<dbReference type="AlphaFoldDB" id="A0A161SPE7"/>
<sequence>MKKVLIANRGEIAVRIIRACRDLGIQTVAVYSEADREALHVEMADEAYCIGPKLSKDSYLNFTNVISVAKMTGCDGIHPGYGFLAENADFAELCEEVNVTFIGPSAEAISKMGTKDVARETMREAGVPVVPGSKGIVDGPEGALEIAQEIGFPVIIKATAGGGGKGIRVARDEAELKKGVEITQKEAAAAFGNPGVYIEKFIENFRHVEIQVLADQFGNTIHLGERDCSIQRRMQKLVEEAPSPALSQETREKMGQAAVLAAQAVGYRSAGTVEFIYDHINDKFYFMEMNTRIQVEHPVTEMVTGIDLIAQQLKIASGEPLEIKQEDVKINGWSIECRINAENPSRNFMPSPGRVNMYIVPGGNGVRVDSAVYPGYMIPPFYDSMVAKLITFADTREEAVARMKRALSEFVVEGVDTTIPFHLNLMDHEVFKSGDFDTKFLEKYDVMAETEEEARQH</sequence>